<protein>
    <submittedName>
        <fullName evidence="1">Uncharacterized protein</fullName>
    </submittedName>
</protein>
<reference evidence="1 2" key="1">
    <citation type="journal article" date="2018" name="PLoS ONE">
        <title>The draft genome of Kipferlia bialata reveals reductive genome evolution in fornicate parasites.</title>
        <authorList>
            <person name="Tanifuji G."/>
            <person name="Takabayashi S."/>
            <person name="Kume K."/>
            <person name="Takagi M."/>
            <person name="Nakayama T."/>
            <person name="Kamikawa R."/>
            <person name="Inagaki Y."/>
            <person name="Hashimoto T."/>
        </authorList>
    </citation>
    <scope>NUCLEOTIDE SEQUENCE [LARGE SCALE GENOMIC DNA]</scope>
    <source>
        <strain evidence="1">NY0173</strain>
    </source>
</reference>
<organism evidence="1 2">
    <name type="scientific">Kipferlia bialata</name>
    <dbReference type="NCBI Taxonomy" id="797122"/>
    <lineage>
        <taxon>Eukaryota</taxon>
        <taxon>Metamonada</taxon>
        <taxon>Carpediemonas-like organisms</taxon>
        <taxon>Kipferlia</taxon>
    </lineage>
</organism>
<evidence type="ECO:0000313" key="2">
    <source>
        <dbReference type="Proteomes" id="UP000265618"/>
    </source>
</evidence>
<sequence>DQTSIVCATLGHIGECGCRVPILSEGEGEREREGERGVWMLGCISEGVAGHSEACGVMSALPLRVQRYPVLSHPLPNKAIPCEERSFDFSDNDTPAVAFLSPTEVLCAVAGSE</sequence>
<dbReference type="EMBL" id="BDIP01006462">
    <property type="protein sequence ID" value="GCA64191.1"/>
    <property type="molecule type" value="Genomic_DNA"/>
</dbReference>
<keyword evidence="2" id="KW-1185">Reference proteome</keyword>
<dbReference type="Proteomes" id="UP000265618">
    <property type="component" value="Unassembled WGS sequence"/>
</dbReference>
<name>A0A391NS57_9EUKA</name>
<feature type="non-terminal residue" evidence="1">
    <location>
        <position position="1"/>
    </location>
</feature>
<proteinExistence type="predicted"/>
<evidence type="ECO:0000313" key="1">
    <source>
        <dbReference type="EMBL" id="GCA64191.1"/>
    </source>
</evidence>
<feature type="non-terminal residue" evidence="1">
    <location>
        <position position="113"/>
    </location>
</feature>
<dbReference type="AlphaFoldDB" id="A0A391NS57"/>
<comment type="caution">
    <text evidence="1">The sequence shown here is derived from an EMBL/GenBank/DDBJ whole genome shotgun (WGS) entry which is preliminary data.</text>
</comment>
<accession>A0A391NS57</accession>
<gene>
    <name evidence="1" type="ORF">KIPB_013513</name>
</gene>